<name>A0ABY3SBK5_9BACL</name>
<proteinExistence type="predicted"/>
<gene>
    <name evidence="4" type="ORF">L0M14_16180</name>
</gene>
<dbReference type="Pfam" id="PF00440">
    <property type="entry name" value="TetR_N"/>
    <property type="match status" value="1"/>
</dbReference>
<feature type="domain" description="HTH tetR-type" evidence="3">
    <location>
        <begin position="6"/>
        <end position="66"/>
    </location>
</feature>
<evidence type="ECO:0000313" key="5">
    <source>
        <dbReference type="Proteomes" id="UP001649230"/>
    </source>
</evidence>
<dbReference type="Gene3D" id="1.10.357.10">
    <property type="entry name" value="Tetracycline Repressor, domain 2"/>
    <property type="match status" value="1"/>
</dbReference>
<evidence type="ECO:0000259" key="3">
    <source>
        <dbReference type="PROSITE" id="PS50977"/>
    </source>
</evidence>
<evidence type="ECO:0000256" key="1">
    <source>
        <dbReference type="ARBA" id="ARBA00023125"/>
    </source>
</evidence>
<protein>
    <submittedName>
        <fullName evidence="4">TetR/AcrR family transcriptional regulator</fullName>
    </submittedName>
</protein>
<organism evidence="4 5">
    <name type="scientific">Paenibacillus hexagrammi</name>
    <dbReference type="NCBI Taxonomy" id="2908839"/>
    <lineage>
        <taxon>Bacteria</taxon>
        <taxon>Bacillati</taxon>
        <taxon>Bacillota</taxon>
        <taxon>Bacilli</taxon>
        <taxon>Bacillales</taxon>
        <taxon>Paenibacillaceae</taxon>
        <taxon>Paenibacillus</taxon>
    </lineage>
</organism>
<dbReference type="RefSeq" id="WP_235117718.1">
    <property type="nucleotide sequence ID" value="NZ_CP090978.1"/>
</dbReference>
<evidence type="ECO:0000256" key="2">
    <source>
        <dbReference type="PROSITE-ProRule" id="PRU00335"/>
    </source>
</evidence>
<dbReference type="PROSITE" id="PS50977">
    <property type="entry name" value="HTH_TETR_2"/>
    <property type="match status" value="1"/>
</dbReference>
<dbReference type="PANTHER" id="PTHR43479:SF8">
    <property type="entry name" value="TRANSCRIPTIONAL REGULATOR, TETR FAMILY"/>
    <property type="match status" value="1"/>
</dbReference>
<dbReference type="SUPFAM" id="SSF46689">
    <property type="entry name" value="Homeodomain-like"/>
    <property type="match status" value="1"/>
</dbReference>
<dbReference type="InterPro" id="IPR009057">
    <property type="entry name" value="Homeodomain-like_sf"/>
</dbReference>
<sequence>MPKDNELTKQKLLAAAVEMFTENGYYDTKISDIVKKAGVAQGTFYLYFQTKESIFTSIIKETNERMIHQIDHIFADHVSPEMSEDELKQRLYETISGCMSLYREHKAIVYMMRIHGSSQFAEAQRVAAECDESLLSIIIKLFKKFHLFPEYDQFQYQVAASAINGMMNETCMQYVILRDATDEDISKISRVVTQMIYDMTVGKECKS</sequence>
<accession>A0ABY3SBK5</accession>
<evidence type="ECO:0000313" key="4">
    <source>
        <dbReference type="EMBL" id="UJF31372.1"/>
    </source>
</evidence>
<dbReference type="PRINTS" id="PR00455">
    <property type="entry name" value="HTHTETR"/>
</dbReference>
<dbReference type="InterPro" id="IPR050624">
    <property type="entry name" value="HTH-type_Tx_Regulator"/>
</dbReference>
<dbReference type="Proteomes" id="UP001649230">
    <property type="component" value="Chromosome"/>
</dbReference>
<dbReference type="InterPro" id="IPR001647">
    <property type="entry name" value="HTH_TetR"/>
</dbReference>
<keyword evidence="1 2" id="KW-0238">DNA-binding</keyword>
<dbReference type="PANTHER" id="PTHR43479">
    <property type="entry name" value="ACREF/ENVCD OPERON REPRESSOR-RELATED"/>
    <property type="match status" value="1"/>
</dbReference>
<reference evidence="4 5" key="1">
    <citation type="journal article" date="2024" name="Int. J. Syst. Evol. Microbiol.">
        <title>Paenibacillus hexagrammi sp. nov., a novel bacterium isolated from the gut content of Hexagrammos agrammus.</title>
        <authorList>
            <person name="Jung H.K."/>
            <person name="Kim D.G."/>
            <person name="Zin H."/>
            <person name="Park J."/>
            <person name="Jung H."/>
            <person name="Kim Y.O."/>
            <person name="Kong H.J."/>
            <person name="Kim J.W."/>
            <person name="Kim Y.S."/>
        </authorList>
    </citation>
    <scope>NUCLEOTIDE SEQUENCE [LARGE SCALE GENOMIC DNA]</scope>
    <source>
        <strain evidence="4 5">YPD9-1</strain>
    </source>
</reference>
<feature type="DNA-binding region" description="H-T-H motif" evidence="2">
    <location>
        <begin position="29"/>
        <end position="48"/>
    </location>
</feature>
<dbReference type="EMBL" id="CP090978">
    <property type="protein sequence ID" value="UJF31372.1"/>
    <property type="molecule type" value="Genomic_DNA"/>
</dbReference>
<keyword evidence="5" id="KW-1185">Reference proteome</keyword>